<dbReference type="Proteomes" id="UP001275084">
    <property type="component" value="Unassembled WGS sequence"/>
</dbReference>
<keyword evidence="1" id="KW-0812">Transmembrane</keyword>
<sequence>MQFMSQSTGWADNIILAMAPLGIITIIVSAIRAGGPSWLKAVIGRARESFAVTESELLSSTSQEVCELWNGQQIVRVMGTGPIREFIILLPKGGSSKDRGVSLEERQEAYGRVPKPSVVIIRNTEAHAPNLSLNVNNQPGRGELYAVAAFGVILQLAVIVYSGLATYHLMLLKDEALPAAYAFPCTAAGMFCLAIGMLVCSHVVESSTSETRYRPADGMEAHVVWLQKSATVNDQAFEPFAVFPCKPQPIVTVSYRASAREQERRTMAIENFVAASGAAISMCGFLTQFIGLRGMHWSVSIAQLGATIIMTLLRTWVRRNLAEKPKAVPLVSGHELDWLAMTLRGNHTKAPWFGALEDLEPLSTTRRGAVACVSTAAVSLLHRSTRVWRYSATPTV</sequence>
<feature type="transmembrane region" description="Helical" evidence="1">
    <location>
        <begin position="14"/>
        <end position="35"/>
    </location>
</feature>
<keyword evidence="3" id="KW-1185">Reference proteome</keyword>
<feature type="transmembrane region" description="Helical" evidence="1">
    <location>
        <begin position="181"/>
        <end position="204"/>
    </location>
</feature>
<reference evidence="2" key="1">
    <citation type="journal article" date="2023" name="Mol. Phylogenet. Evol.">
        <title>Genome-scale phylogeny and comparative genomics of the fungal order Sordariales.</title>
        <authorList>
            <person name="Hensen N."/>
            <person name="Bonometti L."/>
            <person name="Westerberg I."/>
            <person name="Brannstrom I.O."/>
            <person name="Guillou S."/>
            <person name="Cros-Aarteil S."/>
            <person name="Calhoun S."/>
            <person name="Haridas S."/>
            <person name="Kuo A."/>
            <person name="Mondo S."/>
            <person name="Pangilinan J."/>
            <person name="Riley R."/>
            <person name="LaButti K."/>
            <person name="Andreopoulos B."/>
            <person name="Lipzen A."/>
            <person name="Chen C."/>
            <person name="Yan M."/>
            <person name="Daum C."/>
            <person name="Ng V."/>
            <person name="Clum A."/>
            <person name="Steindorff A."/>
            <person name="Ohm R.A."/>
            <person name="Martin F."/>
            <person name="Silar P."/>
            <person name="Natvig D.O."/>
            <person name="Lalanne C."/>
            <person name="Gautier V."/>
            <person name="Ament-Velasquez S.L."/>
            <person name="Kruys A."/>
            <person name="Hutchinson M.I."/>
            <person name="Powell A.J."/>
            <person name="Barry K."/>
            <person name="Miller A.N."/>
            <person name="Grigoriev I.V."/>
            <person name="Debuchy R."/>
            <person name="Gladieux P."/>
            <person name="Hiltunen Thoren M."/>
            <person name="Johannesson H."/>
        </authorList>
    </citation>
    <scope>NUCLEOTIDE SEQUENCE</scope>
    <source>
        <strain evidence="2">CBS 955.72</strain>
    </source>
</reference>
<dbReference type="AlphaFoldDB" id="A0AAJ0H6X0"/>
<feature type="transmembrane region" description="Helical" evidence="1">
    <location>
        <begin position="297"/>
        <end position="317"/>
    </location>
</feature>
<evidence type="ECO:0000313" key="3">
    <source>
        <dbReference type="Proteomes" id="UP001275084"/>
    </source>
</evidence>
<name>A0AAJ0H6X0_9PEZI</name>
<accession>A0AAJ0H6X0</accession>
<proteinExistence type="predicted"/>
<evidence type="ECO:0000256" key="1">
    <source>
        <dbReference type="SAM" id="Phobius"/>
    </source>
</evidence>
<dbReference type="EMBL" id="JAUIQD010000008">
    <property type="protein sequence ID" value="KAK3341452.1"/>
    <property type="molecule type" value="Genomic_DNA"/>
</dbReference>
<keyword evidence="1" id="KW-1133">Transmembrane helix</keyword>
<organism evidence="2 3">
    <name type="scientific">Lasiosphaeria hispida</name>
    <dbReference type="NCBI Taxonomy" id="260671"/>
    <lineage>
        <taxon>Eukaryota</taxon>
        <taxon>Fungi</taxon>
        <taxon>Dikarya</taxon>
        <taxon>Ascomycota</taxon>
        <taxon>Pezizomycotina</taxon>
        <taxon>Sordariomycetes</taxon>
        <taxon>Sordariomycetidae</taxon>
        <taxon>Sordariales</taxon>
        <taxon>Lasiosphaeriaceae</taxon>
        <taxon>Lasiosphaeria</taxon>
    </lineage>
</organism>
<feature type="transmembrane region" description="Helical" evidence="1">
    <location>
        <begin position="272"/>
        <end position="291"/>
    </location>
</feature>
<protein>
    <submittedName>
        <fullName evidence="2">Uncharacterized protein</fullName>
    </submittedName>
</protein>
<gene>
    <name evidence="2" type="ORF">B0T25DRAFT_593994</name>
</gene>
<keyword evidence="1" id="KW-0472">Membrane</keyword>
<reference evidence="2" key="2">
    <citation type="submission" date="2023-06" db="EMBL/GenBank/DDBJ databases">
        <authorList>
            <consortium name="Lawrence Berkeley National Laboratory"/>
            <person name="Haridas S."/>
            <person name="Hensen N."/>
            <person name="Bonometti L."/>
            <person name="Westerberg I."/>
            <person name="Brannstrom I.O."/>
            <person name="Guillou S."/>
            <person name="Cros-Aarteil S."/>
            <person name="Calhoun S."/>
            <person name="Kuo A."/>
            <person name="Mondo S."/>
            <person name="Pangilinan J."/>
            <person name="Riley R."/>
            <person name="Labutti K."/>
            <person name="Andreopoulos B."/>
            <person name="Lipzen A."/>
            <person name="Chen C."/>
            <person name="Yanf M."/>
            <person name="Daum C."/>
            <person name="Ng V."/>
            <person name="Clum A."/>
            <person name="Steindorff A."/>
            <person name="Ohm R."/>
            <person name="Martin F."/>
            <person name="Silar P."/>
            <person name="Natvig D."/>
            <person name="Lalanne C."/>
            <person name="Gautier V."/>
            <person name="Ament-Velasquez S.L."/>
            <person name="Kruys A."/>
            <person name="Hutchinson M.I."/>
            <person name="Powell A.J."/>
            <person name="Barry K."/>
            <person name="Miller A.N."/>
            <person name="Grigoriev I.V."/>
            <person name="Debuchy R."/>
            <person name="Gladieux P."/>
            <person name="Thoren M.H."/>
            <person name="Johannesson H."/>
        </authorList>
    </citation>
    <scope>NUCLEOTIDE SEQUENCE</scope>
    <source>
        <strain evidence="2">CBS 955.72</strain>
    </source>
</reference>
<evidence type="ECO:0000313" key="2">
    <source>
        <dbReference type="EMBL" id="KAK3341452.1"/>
    </source>
</evidence>
<comment type="caution">
    <text evidence="2">The sequence shown here is derived from an EMBL/GenBank/DDBJ whole genome shotgun (WGS) entry which is preliminary data.</text>
</comment>
<feature type="transmembrane region" description="Helical" evidence="1">
    <location>
        <begin position="144"/>
        <end position="169"/>
    </location>
</feature>